<dbReference type="Pfam" id="PF00072">
    <property type="entry name" value="Response_reg"/>
    <property type="match status" value="1"/>
</dbReference>
<dbReference type="GO" id="GO:0000160">
    <property type="term" value="P:phosphorelay signal transduction system"/>
    <property type="evidence" value="ECO:0007669"/>
    <property type="project" value="InterPro"/>
</dbReference>
<protein>
    <submittedName>
        <fullName evidence="7">Response regulator</fullName>
    </submittedName>
</protein>
<feature type="domain" description="HTH luxR-type" evidence="4">
    <location>
        <begin position="143"/>
        <end position="208"/>
    </location>
</feature>
<dbReference type="SUPFAM" id="SSF52172">
    <property type="entry name" value="CheY-like"/>
    <property type="match status" value="1"/>
</dbReference>
<dbReference type="InterPro" id="IPR039420">
    <property type="entry name" value="WalR-like"/>
</dbReference>
<dbReference type="InterPro" id="IPR000792">
    <property type="entry name" value="Tscrpt_reg_LuxR_C"/>
</dbReference>
<dbReference type="PROSITE" id="PS50043">
    <property type="entry name" value="HTH_LUXR_2"/>
    <property type="match status" value="1"/>
</dbReference>
<dbReference type="SMART" id="SM00421">
    <property type="entry name" value="HTH_LUXR"/>
    <property type="match status" value="1"/>
</dbReference>
<dbReference type="CDD" id="cd17535">
    <property type="entry name" value="REC_NarL-like"/>
    <property type="match status" value="1"/>
</dbReference>
<name>A0A9U5GF21_9BURK</name>
<evidence type="ECO:0000256" key="1">
    <source>
        <dbReference type="ARBA" id="ARBA00022553"/>
    </source>
</evidence>
<dbReference type="AlphaFoldDB" id="A0A9U5GF21"/>
<dbReference type="PANTHER" id="PTHR43214:SF43">
    <property type="entry name" value="TWO-COMPONENT RESPONSE REGULATOR"/>
    <property type="match status" value="1"/>
</dbReference>
<dbReference type="InterPro" id="IPR001789">
    <property type="entry name" value="Sig_transdc_resp-reg_receiver"/>
</dbReference>
<dbReference type="PRINTS" id="PR00038">
    <property type="entry name" value="HTHLUXR"/>
</dbReference>
<dbReference type="PANTHER" id="PTHR43214">
    <property type="entry name" value="TWO-COMPONENT RESPONSE REGULATOR"/>
    <property type="match status" value="1"/>
</dbReference>
<dbReference type="InterPro" id="IPR016032">
    <property type="entry name" value="Sig_transdc_resp-reg_C-effctor"/>
</dbReference>
<dbReference type="GO" id="GO:0006355">
    <property type="term" value="P:regulation of DNA-templated transcription"/>
    <property type="evidence" value="ECO:0007669"/>
    <property type="project" value="InterPro"/>
</dbReference>
<dbReference type="SMART" id="SM00448">
    <property type="entry name" value="REC"/>
    <property type="match status" value="1"/>
</dbReference>
<evidence type="ECO:0000256" key="2">
    <source>
        <dbReference type="ARBA" id="ARBA00023125"/>
    </source>
</evidence>
<dbReference type="Proteomes" id="UP000675920">
    <property type="component" value="Unplaced"/>
</dbReference>
<dbReference type="InterPro" id="IPR058245">
    <property type="entry name" value="NreC/VraR/RcsB-like_REC"/>
</dbReference>
<dbReference type="OrthoDB" id="9816469at2"/>
<evidence type="ECO:0000313" key="7">
    <source>
        <dbReference type="RefSeq" id="WP_028309840.1"/>
    </source>
</evidence>
<organism evidence="6 7">
    <name type="scientific">Derxia gummosa DSM 723</name>
    <dbReference type="NCBI Taxonomy" id="1121388"/>
    <lineage>
        <taxon>Bacteria</taxon>
        <taxon>Pseudomonadati</taxon>
        <taxon>Pseudomonadota</taxon>
        <taxon>Betaproteobacteria</taxon>
        <taxon>Burkholderiales</taxon>
        <taxon>Alcaligenaceae</taxon>
        <taxon>Derxia</taxon>
    </lineage>
</organism>
<dbReference type="PROSITE" id="PS00622">
    <property type="entry name" value="HTH_LUXR_1"/>
    <property type="match status" value="1"/>
</dbReference>
<keyword evidence="6" id="KW-1185">Reference proteome</keyword>
<reference evidence="7" key="2">
    <citation type="submission" date="2025-08" db="UniProtKB">
        <authorList>
            <consortium name="RefSeq"/>
        </authorList>
    </citation>
    <scope>IDENTIFICATION</scope>
</reference>
<keyword evidence="1 3" id="KW-0597">Phosphoprotein</keyword>
<dbReference type="PROSITE" id="PS50110">
    <property type="entry name" value="RESPONSE_REGULATORY"/>
    <property type="match status" value="1"/>
</dbReference>
<dbReference type="CDD" id="cd06170">
    <property type="entry name" value="LuxR_C_like"/>
    <property type="match status" value="1"/>
</dbReference>
<dbReference type="Pfam" id="PF00196">
    <property type="entry name" value="GerE"/>
    <property type="match status" value="1"/>
</dbReference>
<dbReference type="SUPFAM" id="SSF46894">
    <property type="entry name" value="C-terminal effector domain of the bipartite response regulators"/>
    <property type="match status" value="1"/>
</dbReference>
<proteinExistence type="predicted"/>
<evidence type="ECO:0000259" key="4">
    <source>
        <dbReference type="PROSITE" id="PS50043"/>
    </source>
</evidence>
<sequence length="215" mass="23006">MDKIKVMLVDDHAVVRMGFRLLLQSTDDIAVVAEADSGESAYQKFIEVQPDVVVMDIAMPGMGGIEAMRRIVARDKAARILALSAHEDTSHPKRALQAGALGYLSKRGAPEALIDAIRDVARGRRVLDAAIAQRMAVQDIGGERGPVDQLSAREFEVFVQLARGQTVAQIAEALKLSPSTVGTHLYNVKQKLGAANQAEITLIALRAGVIGVEGS</sequence>
<dbReference type="Gene3D" id="3.40.50.2300">
    <property type="match status" value="1"/>
</dbReference>
<feature type="domain" description="Response regulatory" evidence="5">
    <location>
        <begin position="5"/>
        <end position="121"/>
    </location>
</feature>
<evidence type="ECO:0000256" key="3">
    <source>
        <dbReference type="PROSITE-ProRule" id="PRU00169"/>
    </source>
</evidence>
<reference evidence="7" key="1">
    <citation type="journal article" date="1995" name="J. Mol. Evol.">
        <title>Response regulators of bacterial signal transduction systems: selective domain shuffling during evolution.</title>
        <authorList>
            <person name="Pao G.M."/>
            <person name="Saier M.H. Jr."/>
        </authorList>
    </citation>
    <scope>NUCLEOTIDE SEQUENCE</scope>
</reference>
<evidence type="ECO:0000313" key="6">
    <source>
        <dbReference type="Proteomes" id="UP000675920"/>
    </source>
</evidence>
<dbReference type="RefSeq" id="WP_028309840.1">
    <property type="nucleotide sequence ID" value="NZ_AXWS01000001.1"/>
</dbReference>
<dbReference type="GO" id="GO:0003677">
    <property type="term" value="F:DNA binding"/>
    <property type="evidence" value="ECO:0007669"/>
    <property type="project" value="UniProtKB-KW"/>
</dbReference>
<feature type="modified residue" description="4-aspartylphosphate" evidence="3">
    <location>
        <position position="56"/>
    </location>
</feature>
<accession>A0A9U5GF21</accession>
<evidence type="ECO:0000259" key="5">
    <source>
        <dbReference type="PROSITE" id="PS50110"/>
    </source>
</evidence>
<keyword evidence="2" id="KW-0238">DNA-binding</keyword>
<dbReference type="InterPro" id="IPR011006">
    <property type="entry name" value="CheY-like_superfamily"/>
</dbReference>